<keyword evidence="3" id="KW-1185">Reference proteome</keyword>
<reference evidence="3" key="1">
    <citation type="submission" date="2016-06" db="EMBL/GenBank/DDBJ databases">
        <title>Parallel loss of symbiosis genes in relatives of nitrogen-fixing non-legume Parasponia.</title>
        <authorList>
            <person name="Van Velzen R."/>
            <person name="Holmer R."/>
            <person name="Bu F."/>
            <person name="Rutten L."/>
            <person name="Van Zeijl A."/>
            <person name="Liu W."/>
            <person name="Santuari L."/>
            <person name="Cao Q."/>
            <person name="Sharma T."/>
            <person name="Shen D."/>
            <person name="Roswanjaya Y."/>
            <person name="Wardhani T."/>
            <person name="Kalhor M.S."/>
            <person name="Jansen J."/>
            <person name="Van den Hoogen J."/>
            <person name="Gungor B."/>
            <person name="Hartog M."/>
            <person name="Hontelez J."/>
            <person name="Verver J."/>
            <person name="Yang W.-C."/>
            <person name="Schijlen E."/>
            <person name="Repin R."/>
            <person name="Schilthuizen M."/>
            <person name="Schranz E."/>
            <person name="Heidstra R."/>
            <person name="Miyata K."/>
            <person name="Fedorova E."/>
            <person name="Kohlen W."/>
            <person name="Bisseling T."/>
            <person name="Smit S."/>
            <person name="Geurts R."/>
        </authorList>
    </citation>
    <scope>NUCLEOTIDE SEQUENCE [LARGE SCALE GENOMIC DNA]</scope>
    <source>
        <strain evidence="3">cv. RG33-2</strain>
    </source>
</reference>
<protein>
    <submittedName>
        <fullName evidence="2">Uncharacterized protein</fullName>
    </submittedName>
</protein>
<dbReference type="OrthoDB" id="10303777at2759"/>
<accession>A0A2P5F364</accession>
<sequence>MAPKRGSKRKGGKDHGTSRPAPTLREPNLNPTMPNPNPNLDNAANPDIILYTNNQIMLQKYPTLFPFLNEKYKLDYDLTQPLEVCVDALFQYLSINHRLLPHFLPFLDPATDVRFGIHTQHLRSLSSQTKEILDHLTTINQEPANPNVDVVISPHRQEVFDVVHFGTTSVATVSSPPSEPLPLALQRPGKEVIGGNPSTAVVQRPGKEVMGGVQSKTTAVQCSGKEVMGRDPSTAVVQRPGKEVMGGTPLTAAVQRPEKEIKGPVKFYTCGRRGCCAAFFVDVEQAPHRERDHPPVSKEFEACFCSTDNMACLLYPSTPPRFTALCEMKNCSSLRNVFVDLSRAKHIDHDDFNMLGGGHEAGRD</sequence>
<organism evidence="2 3">
    <name type="scientific">Trema orientale</name>
    <name type="common">Charcoal tree</name>
    <name type="synonym">Celtis orientalis</name>
    <dbReference type="NCBI Taxonomy" id="63057"/>
    <lineage>
        <taxon>Eukaryota</taxon>
        <taxon>Viridiplantae</taxon>
        <taxon>Streptophyta</taxon>
        <taxon>Embryophyta</taxon>
        <taxon>Tracheophyta</taxon>
        <taxon>Spermatophyta</taxon>
        <taxon>Magnoliopsida</taxon>
        <taxon>eudicotyledons</taxon>
        <taxon>Gunneridae</taxon>
        <taxon>Pentapetalae</taxon>
        <taxon>rosids</taxon>
        <taxon>fabids</taxon>
        <taxon>Rosales</taxon>
        <taxon>Cannabaceae</taxon>
        <taxon>Trema</taxon>
    </lineage>
</organism>
<gene>
    <name evidence="2" type="ORF">TorRG33x02_120490</name>
</gene>
<evidence type="ECO:0000256" key="1">
    <source>
        <dbReference type="SAM" id="MobiDB-lite"/>
    </source>
</evidence>
<proteinExistence type="predicted"/>
<evidence type="ECO:0000313" key="3">
    <source>
        <dbReference type="Proteomes" id="UP000237000"/>
    </source>
</evidence>
<name>A0A2P5F364_TREOI</name>
<dbReference type="EMBL" id="JXTC01000068">
    <property type="protein sequence ID" value="PON92230.1"/>
    <property type="molecule type" value="Genomic_DNA"/>
</dbReference>
<dbReference type="Proteomes" id="UP000237000">
    <property type="component" value="Unassembled WGS sequence"/>
</dbReference>
<feature type="compositionally biased region" description="Low complexity" evidence="1">
    <location>
        <begin position="27"/>
        <end position="41"/>
    </location>
</feature>
<feature type="compositionally biased region" description="Basic residues" evidence="1">
    <location>
        <begin position="1"/>
        <end position="12"/>
    </location>
</feature>
<feature type="region of interest" description="Disordered" evidence="1">
    <location>
        <begin position="1"/>
        <end position="41"/>
    </location>
</feature>
<comment type="caution">
    <text evidence="2">The sequence shown here is derived from an EMBL/GenBank/DDBJ whole genome shotgun (WGS) entry which is preliminary data.</text>
</comment>
<dbReference type="AlphaFoldDB" id="A0A2P5F364"/>
<evidence type="ECO:0000313" key="2">
    <source>
        <dbReference type="EMBL" id="PON92230.1"/>
    </source>
</evidence>
<dbReference type="InParanoid" id="A0A2P5F364"/>